<evidence type="ECO:0000256" key="1">
    <source>
        <dbReference type="ARBA" id="ARBA00009437"/>
    </source>
</evidence>
<dbReference type="InterPro" id="IPR005119">
    <property type="entry name" value="LysR_subst-bd"/>
</dbReference>
<evidence type="ECO:0000313" key="4">
    <source>
        <dbReference type="Proteomes" id="UP000236959"/>
    </source>
</evidence>
<dbReference type="Gene3D" id="3.40.190.10">
    <property type="entry name" value="Periplasmic binding protein-like II"/>
    <property type="match status" value="2"/>
</dbReference>
<dbReference type="OrthoDB" id="9813056at2"/>
<reference evidence="3 4" key="1">
    <citation type="submission" date="2018-01" db="EMBL/GenBank/DDBJ databases">
        <title>Genomic Encyclopedia of Archaeal and Bacterial Type Strains, Phase II (KMG-II): from individual species to whole genera.</title>
        <authorList>
            <person name="Goeker M."/>
        </authorList>
    </citation>
    <scope>NUCLEOTIDE SEQUENCE [LARGE SCALE GENOMIC DNA]</scope>
    <source>
        <strain evidence="3 4">DSM 17023</strain>
    </source>
</reference>
<dbReference type="GO" id="GO:0006351">
    <property type="term" value="P:DNA-templated transcription"/>
    <property type="evidence" value="ECO:0007669"/>
    <property type="project" value="TreeGrafter"/>
</dbReference>
<comment type="caution">
    <text evidence="3">The sequence shown here is derived from an EMBL/GenBank/DDBJ whole genome shotgun (WGS) entry which is preliminary data.</text>
</comment>
<accession>A0A2S3V3M0</accession>
<dbReference type="EMBL" id="PPCN01000001">
    <property type="protein sequence ID" value="POF34490.1"/>
    <property type="molecule type" value="Genomic_DNA"/>
</dbReference>
<sequence>MPCYSRIGTIRAIVRVQRHPEIRFCFDAEREIVDIAECGYHCAVRFGNGAWRDVNATKIMDQVLFPVCNLDLKGTVKSVQDLSKINIITSENLVGYWGTWLKANQAADLEIRKKFTLSDEDMCLGAAIGGLGVTITWQTQAIECLKSGQLTCPLPSRVESGSSYWLITPKDRSASRAMSLFRNWMNEEAAASNRELSQLLS</sequence>
<proteinExistence type="inferred from homology"/>
<keyword evidence="4" id="KW-1185">Reference proteome</keyword>
<organism evidence="3 4">
    <name type="scientific">Roseibium marinum</name>
    <dbReference type="NCBI Taxonomy" id="281252"/>
    <lineage>
        <taxon>Bacteria</taxon>
        <taxon>Pseudomonadati</taxon>
        <taxon>Pseudomonadota</taxon>
        <taxon>Alphaproteobacteria</taxon>
        <taxon>Hyphomicrobiales</taxon>
        <taxon>Stappiaceae</taxon>
        <taxon>Roseibium</taxon>
    </lineage>
</organism>
<dbReference type="PANTHER" id="PTHR30537">
    <property type="entry name" value="HTH-TYPE TRANSCRIPTIONAL REGULATOR"/>
    <property type="match status" value="1"/>
</dbReference>
<dbReference type="Pfam" id="PF03466">
    <property type="entry name" value="LysR_substrate"/>
    <property type="match status" value="1"/>
</dbReference>
<dbReference type="Proteomes" id="UP000236959">
    <property type="component" value="Unassembled WGS sequence"/>
</dbReference>
<comment type="similarity">
    <text evidence="1">Belongs to the LysR transcriptional regulatory family.</text>
</comment>
<dbReference type="PANTHER" id="PTHR30537:SF74">
    <property type="entry name" value="HTH-TYPE TRANSCRIPTIONAL REGULATOR TRPI"/>
    <property type="match status" value="1"/>
</dbReference>
<dbReference type="GO" id="GO:0003700">
    <property type="term" value="F:DNA-binding transcription factor activity"/>
    <property type="evidence" value="ECO:0007669"/>
    <property type="project" value="TreeGrafter"/>
</dbReference>
<gene>
    <name evidence="3" type="ORF">CLV41_101946</name>
</gene>
<dbReference type="GO" id="GO:0043565">
    <property type="term" value="F:sequence-specific DNA binding"/>
    <property type="evidence" value="ECO:0007669"/>
    <property type="project" value="TreeGrafter"/>
</dbReference>
<name>A0A2S3V3M0_9HYPH</name>
<dbReference type="InterPro" id="IPR058163">
    <property type="entry name" value="LysR-type_TF_proteobact-type"/>
</dbReference>
<protein>
    <submittedName>
        <fullName evidence="3">LysR substrate binding domain-containing protein</fullName>
    </submittedName>
</protein>
<feature type="domain" description="LysR substrate-binding" evidence="2">
    <location>
        <begin position="17"/>
        <end position="189"/>
    </location>
</feature>
<dbReference type="AlphaFoldDB" id="A0A2S3V3M0"/>
<evidence type="ECO:0000259" key="2">
    <source>
        <dbReference type="Pfam" id="PF03466"/>
    </source>
</evidence>
<dbReference type="RefSeq" id="WP_103221056.1">
    <property type="nucleotide sequence ID" value="NZ_PPCN01000001.1"/>
</dbReference>
<evidence type="ECO:0000313" key="3">
    <source>
        <dbReference type="EMBL" id="POF34490.1"/>
    </source>
</evidence>
<dbReference type="SUPFAM" id="SSF53850">
    <property type="entry name" value="Periplasmic binding protein-like II"/>
    <property type="match status" value="1"/>
</dbReference>